<reference evidence="15" key="3">
    <citation type="submission" date="2015-02" db="EMBL/GenBank/DDBJ databases">
        <title>Evolutionary Origins and Diversification of the Mycorrhizal Mutualists.</title>
        <authorList>
            <consortium name="DOE Joint Genome Institute"/>
            <consortium name="Mycorrhizal Genomics Consortium"/>
            <person name="Kohler A."/>
            <person name="Kuo A."/>
            <person name="Nagy L.G."/>
            <person name="Floudas D."/>
            <person name="Copeland A."/>
            <person name="Barry K.W."/>
            <person name="Cichocki N."/>
            <person name="Veneault-Fourrey C."/>
            <person name="LaButti K."/>
            <person name="Lindquist E.A."/>
            <person name="Lipzen A."/>
            <person name="Lundell T."/>
            <person name="Morin E."/>
            <person name="Murat C."/>
            <person name="Riley R."/>
            <person name="Ohm R."/>
            <person name="Sun H."/>
            <person name="Tunlid A."/>
            <person name="Henrissat B."/>
            <person name="Grigoriev I.V."/>
            <person name="Hibbett D.S."/>
            <person name="Martin F."/>
        </authorList>
    </citation>
    <scope>NUCLEOTIDE SEQUENCE</scope>
    <source>
        <strain evidence="15">MAFF 305830</strain>
    </source>
</reference>
<dbReference type="Gene3D" id="1.10.1280.10">
    <property type="entry name" value="Di-copper center containing domain from catechol oxidase"/>
    <property type="match status" value="1"/>
</dbReference>
<evidence type="ECO:0000313" key="15">
    <source>
        <dbReference type="EMBL" id="KIM19911.1"/>
    </source>
</evidence>
<dbReference type="HOGENOM" id="CLU_013691_3_0_1"/>
<dbReference type="InterPro" id="IPR050316">
    <property type="entry name" value="Tyrosinase/Hemocyanin"/>
</dbReference>
<keyword evidence="16" id="KW-1185">Reference proteome</keyword>
<evidence type="ECO:0000256" key="2">
    <source>
        <dbReference type="ARBA" id="ARBA00009928"/>
    </source>
</evidence>
<organism evidence="15 16">
    <name type="scientific">Serendipita vermifera MAFF 305830</name>
    <dbReference type="NCBI Taxonomy" id="933852"/>
    <lineage>
        <taxon>Eukaryota</taxon>
        <taxon>Fungi</taxon>
        <taxon>Dikarya</taxon>
        <taxon>Basidiomycota</taxon>
        <taxon>Agaricomycotina</taxon>
        <taxon>Agaricomycetes</taxon>
        <taxon>Sebacinales</taxon>
        <taxon>Serendipitaceae</taxon>
        <taxon>Serendipita</taxon>
    </lineage>
</organism>
<dbReference type="PRINTS" id="PR00092">
    <property type="entry name" value="TYROSINASE"/>
</dbReference>
<evidence type="ECO:0000256" key="11">
    <source>
        <dbReference type="SAM" id="MobiDB-lite"/>
    </source>
</evidence>
<dbReference type="InterPro" id="IPR008922">
    <property type="entry name" value="Di-copper_centre_dom_sf"/>
</dbReference>
<dbReference type="PROSITE" id="PS00498">
    <property type="entry name" value="TYROSINASE_2"/>
    <property type="match status" value="1"/>
</dbReference>
<feature type="domain" description="Tyrosinase copper-binding" evidence="12">
    <location>
        <begin position="80"/>
        <end position="97"/>
    </location>
</feature>
<dbReference type="Pfam" id="PF00264">
    <property type="entry name" value="Tyrosinase"/>
    <property type="match status" value="1"/>
</dbReference>
<dbReference type="PANTHER" id="PTHR11474">
    <property type="entry name" value="TYROSINASE FAMILY MEMBER"/>
    <property type="match status" value="1"/>
</dbReference>
<evidence type="ECO:0000256" key="4">
    <source>
        <dbReference type="ARBA" id="ARBA00022723"/>
    </source>
</evidence>
<comment type="catalytic activity">
    <reaction evidence="10">
        <text>L-tyrosine + O2 = L-dopaquinone + H2O</text>
        <dbReference type="Rhea" id="RHEA:18117"/>
        <dbReference type="ChEBI" id="CHEBI:15377"/>
        <dbReference type="ChEBI" id="CHEBI:15379"/>
        <dbReference type="ChEBI" id="CHEBI:57924"/>
        <dbReference type="ChEBI" id="CHEBI:58315"/>
        <dbReference type="EC" id="1.14.18.1"/>
    </reaction>
</comment>
<dbReference type="EMBL" id="KN824541">
    <property type="protein sequence ID" value="KIM19799.1"/>
    <property type="molecule type" value="Genomic_DNA"/>
</dbReference>
<evidence type="ECO:0000256" key="9">
    <source>
        <dbReference type="ARBA" id="ARBA00048233"/>
    </source>
</evidence>
<keyword evidence="7" id="KW-0503">Monooxygenase</keyword>
<protein>
    <recommendedName>
        <fullName evidence="3">tyrosinase</fullName>
        <ecNumber evidence="3">1.14.18.1</ecNumber>
    </recommendedName>
</protein>
<evidence type="ECO:0000256" key="8">
    <source>
        <dbReference type="ARBA" id="ARBA00023101"/>
    </source>
</evidence>
<dbReference type="PROSITE" id="PS00497">
    <property type="entry name" value="TYROSINASE_1"/>
    <property type="match status" value="1"/>
</dbReference>
<evidence type="ECO:0000256" key="3">
    <source>
        <dbReference type="ARBA" id="ARBA00011906"/>
    </source>
</evidence>
<evidence type="ECO:0000256" key="1">
    <source>
        <dbReference type="ARBA" id="ARBA00001973"/>
    </source>
</evidence>
<sequence>MTILTTGIKGGDIVARQEIRIMMQDDDLMTLYILGLKRFQEVEQANPLSYFQIAGIHGRPYIPYDGAGKAGQRFGGYCTHSSILFPPWHRPYLALFEQALGKHVTDIANEYPSQDKARYVAAAKRFRIPYWDWAANADLPDFISLQETVTLNTPQGQKAMKNPLYSYTFNPVYSDFGDGLPNEKVWESWPATVRWPTTTDTRAKSNGVQLERNLSNNRLTIRDRTYNLLTQARDYAAFSNDGFEGNMATTAYDSLESVHGQIHGMTGRNGHMGVVDFAAFDPVFWLHHTNCDRVFALWQALNPSSYVVPRVNQAGTFATAPGTRETVDSPLAPFWKSEGTYWTSAGVRDTRTLNYTYPELAKWAALSPQEKSTRLRTDINLMYGKNAAFAALSQELFNHKPSVPTVGRTSDAVTNMKPLGINTGNIPTPVPVTSPGPTSPATAPVPAGGQAAAQQPVKAPAKAPLDAATIRKNMEAGMQAARDKAAASAAGASGAGSKVAAPVPASVSRPVAAAGGAVAGAAQAVAGGLAAAVPGKSSQPAAERQSFEITEDKTHPQDKKHYNEWLANISVEKYAAKTSFFVYIFLGDFTPDPKKWGEDPNLVGTHVVFANNMEFTGCENCRDAAEAHKLVTGTIPLTGALGDRLGKDKVGALEPSQIVPYLKKELHWRIQRHDETVIERAEMPSLKISVAHVSVALPDNIAEFPKWGDSTKEAGVTTGRAGGATEND</sequence>
<gene>
    <name evidence="15" type="ORF">M408DRAFT_30815</name>
    <name evidence="14" type="ORF">M408DRAFT_30918</name>
</gene>
<dbReference type="Pfam" id="PF18132">
    <property type="entry name" value="Tyrosinase_C"/>
    <property type="match status" value="1"/>
</dbReference>
<evidence type="ECO:0000259" key="12">
    <source>
        <dbReference type="PROSITE" id="PS00497"/>
    </source>
</evidence>
<dbReference type="InterPro" id="IPR041640">
    <property type="entry name" value="Tyrosinase_C"/>
</dbReference>
<reference evidence="15 16" key="1">
    <citation type="submission" date="2014-04" db="EMBL/GenBank/DDBJ databases">
        <authorList>
            <consortium name="DOE Joint Genome Institute"/>
            <person name="Kuo A."/>
            <person name="Zuccaro A."/>
            <person name="Kohler A."/>
            <person name="Nagy L.G."/>
            <person name="Floudas D."/>
            <person name="Copeland A."/>
            <person name="Barry K.W."/>
            <person name="Cichocki N."/>
            <person name="Veneault-Fourrey C."/>
            <person name="LaButti K."/>
            <person name="Lindquist E.A."/>
            <person name="Lipzen A."/>
            <person name="Lundell T."/>
            <person name="Morin E."/>
            <person name="Murat C."/>
            <person name="Sun H."/>
            <person name="Tunlid A."/>
            <person name="Henrissat B."/>
            <person name="Grigoriev I.V."/>
            <person name="Hibbett D.S."/>
            <person name="Martin F."/>
            <person name="Nordberg H.P."/>
            <person name="Cantor M.N."/>
            <person name="Hua S.X."/>
        </authorList>
    </citation>
    <scope>NUCLEOTIDE SEQUENCE [LARGE SCALE GENOMIC DNA]</scope>
    <source>
        <strain evidence="15 16">MAFF 305830</strain>
    </source>
</reference>
<dbReference type="STRING" id="933852.A0A0C3AKS7"/>
<feature type="compositionally biased region" description="Low complexity" evidence="11">
    <location>
        <begin position="714"/>
        <end position="728"/>
    </location>
</feature>
<keyword evidence="6" id="KW-0186">Copper</keyword>
<feature type="compositionally biased region" description="Pro residues" evidence="11">
    <location>
        <begin position="428"/>
        <end position="438"/>
    </location>
</feature>
<reference evidence="16" key="2">
    <citation type="submission" date="2015-01" db="EMBL/GenBank/DDBJ databases">
        <title>Evolutionary Origins and Diversification of the Mycorrhizal Mutualists.</title>
        <authorList>
            <consortium name="DOE Joint Genome Institute"/>
            <consortium name="Mycorrhizal Genomics Consortium"/>
            <person name="Kohler A."/>
            <person name="Kuo A."/>
            <person name="Nagy L.G."/>
            <person name="Floudas D."/>
            <person name="Copeland A."/>
            <person name="Barry K.W."/>
            <person name="Cichocki N."/>
            <person name="Veneault-Fourrey C."/>
            <person name="LaButti K."/>
            <person name="Lindquist E.A."/>
            <person name="Lipzen A."/>
            <person name="Lundell T."/>
            <person name="Morin E."/>
            <person name="Murat C."/>
            <person name="Riley R."/>
            <person name="Ohm R."/>
            <person name="Sun H."/>
            <person name="Tunlid A."/>
            <person name="Henrissat B."/>
            <person name="Grigoriev I.V."/>
            <person name="Hibbett D.S."/>
            <person name="Martin F."/>
        </authorList>
    </citation>
    <scope>NUCLEOTIDE SEQUENCE [LARGE SCALE GENOMIC DNA]</scope>
    <source>
        <strain evidence="16">MAFF 305830</strain>
    </source>
</reference>
<dbReference type="GO" id="GO:0004503">
    <property type="term" value="F:tyrosinase activity"/>
    <property type="evidence" value="ECO:0007669"/>
    <property type="project" value="UniProtKB-EC"/>
</dbReference>
<keyword evidence="8" id="KW-0470">Melanin biosynthesis</keyword>
<dbReference type="GO" id="GO:0042438">
    <property type="term" value="P:melanin biosynthetic process"/>
    <property type="evidence" value="ECO:0007669"/>
    <property type="project" value="UniProtKB-KW"/>
</dbReference>
<feature type="domain" description="Tyrosinase copper-binding" evidence="13">
    <location>
        <begin position="281"/>
        <end position="292"/>
    </location>
</feature>
<dbReference type="EMBL" id="KN824510">
    <property type="protein sequence ID" value="KIM19911.1"/>
    <property type="molecule type" value="Genomic_DNA"/>
</dbReference>
<comment type="cofactor">
    <cofactor evidence="1">
        <name>Cu(2+)</name>
        <dbReference type="ChEBI" id="CHEBI:29036"/>
    </cofactor>
</comment>
<feature type="region of interest" description="Disordered" evidence="11">
    <location>
        <begin position="534"/>
        <end position="557"/>
    </location>
</feature>
<feature type="compositionally biased region" description="Low complexity" evidence="11">
    <location>
        <begin position="439"/>
        <end position="448"/>
    </location>
</feature>
<dbReference type="Gene3D" id="2.60.310.20">
    <property type="match status" value="1"/>
</dbReference>
<dbReference type="SUPFAM" id="SSF48056">
    <property type="entry name" value="Di-copper centre-containing domain"/>
    <property type="match status" value="1"/>
</dbReference>
<evidence type="ECO:0000259" key="13">
    <source>
        <dbReference type="PROSITE" id="PS00498"/>
    </source>
</evidence>
<proteinExistence type="inferred from homology"/>
<accession>A0A0C3AKS7</accession>
<evidence type="ECO:0000313" key="16">
    <source>
        <dbReference type="Proteomes" id="UP000054097"/>
    </source>
</evidence>
<comment type="catalytic activity">
    <reaction evidence="9">
        <text>2 L-dopa + O2 = 2 L-dopaquinone + 2 H2O</text>
        <dbReference type="Rhea" id="RHEA:34287"/>
        <dbReference type="ChEBI" id="CHEBI:15377"/>
        <dbReference type="ChEBI" id="CHEBI:15379"/>
        <dbReference type="ChEBI" id="CHEBI:57504"/>
        <dbReference type="ChEBI" id="CHEBI:57924"/>
        <dbReference type="EC" id="1.14.18.1"/>
    </reaction>
</comment>
<evidence type="ECO:0000256" key="7">
    <source>
        <dbReference type="ARBA" id="ARBA00023033"/>
    </source>
</evidence>
<dbReference type="AlphaFoldDB" id="A0A0C3AKS7"/>
<name>A0A0C3AKS7_SERVB</name>
<dbReference type="Proteomes" id="UP000054097">
    <property type="component" value="Unassembled WGS sequence"/>
</dbReference>
<comment type="similarity">
    <text evidence="2">Belongs to the tyrosinase family.</text>
</comment>
<feature type="region of interest" description="Disordered" evidence="11">
    <location>
        <begin position="419"/>
        <end position="448"/>
    </location>
</feature>
<dbReference type="EC" id="1.14.18.1" evidence="3"/>
<evidence type="ECO:0000256" key="6">
    <source>
        <dbReference type="ARBA" id="ARBA00023008"/>
    </source>
</evidence>
<dbReference type="PANTHER" id="PTHR11474:SF76">
    <property type="entry name" value="SHKT DOMAIN-CONTAINING PROTEIN"/>
    <property type="match status" value="1"/>
</dbReference>
<keyword evidence="4" id="KW-0479">Metal-binding</keyword>
<dbReference type="GO" id="GO:0046872">
    <property type="term" value="F:metal ion binding"/>
    <property type="evidence" value="ECO:0007669"/>
    <property type="project" value="UniProtKB-KW"/>
</dbReference>
<evidence type="ECO:0000313" key="14">
    <source>
        <dbReference type="EMBL" id="KIM19799.1"/>
    </source>
</evidence>
<evidence type="ECO:0000256" key="10">
    <source>
        <dbReference type="ARBA" id="ARBA00048881"/>
    </source>
</evidence>
<dbReference type="OrthoDB" id="6132182at2759"/>
<feature type="region of interest" description="Disordered" evidence="11">
    <location>
        <begin position="709"/>
        <end position="728"/>
    </location>
</feature>
<evidence type="ECO:0000256" key="5">
    <source>
        <dbReference type="ARBA" id="ARBA00023002"/>
    </source>
</evidence>
<keyword evidence="5" id="KW-0560">Oxidoreductase</keyword>
<dbReference type="InterPro" id="IPR002227">
    <property type="entry name" value="Tyrosinase_Cu-bd"/>
</dbReference>